<comment type="caution">
    <text evidence="2">The sequence shown here is derived from an EMBL/GenBank/DDBJ whole genome shotgun (WGS) entry which is preliminary data.</text>
</comment>
<proteinExistence type="predicted"/>
<gene>
    <name evidence="2" type="ORF">AAE3_LOCUS11818</name>
</gene>
<dbReference type="AlphaFoldDB" id="A0A8S0X7I0"/>
<feature type="compositionally biased region" description="Acidic residues" evidence="1">
    <location>
        <begin position="254"/>
        <end position="271"/>
    </location>
</feature>
<organism evidence="2 3">
    <name type="scientific">Cyclocybe aegerita</name>
    <name type="common">Black poplar mushroom</name>
    <name type="synonym">Agrocybe aegerita</name>
    <dbReference type="NCBI Taxonomy" id="1973307"/>
    <lineage>
        <taxon>Eukaryota</taxon>
        <taxon>Fungi</taxon>
        <taxon>Dikarya</taxon>
        <taxon>Basidiomycota</taxon>
        <taxon>Agaricomycotina</taxon>
        <taxon>Agaricomycetes</taxon>
        <taxon>Agaricomycetidae</taxon>
        <taxon>Agaricales</taxon>
        <taxon>Agaricineae</taxon>
        <taxon>Bolbitiaceae</taxon>
        <taxon>Cyclocybe</taxon>
    </lineage>
</organism>
<dbReference type="InterPro" id="IPR040466">
    <property type="entry name" value="NKAP"/>
</dbReference>
<sequence length="367" mass="43121">MPRIVFRERRPYRSSRIRSEQPRQRESFGPTVEIFTHGFGSTFRVWCTRKTLRAIFARAKSGASLTVDHSDDRYALELEIERRYIHCYETIFFELLQGRGTLKAVNPMDLHNAIWQQAFHDAQYRYLVLSCDVLESLPHILRRQLVNYETPRSDLSNPPKPQDASQPTTRRKKTKKTKKTSVPRGIPIILDDVRTKLAKPTPVDSMIAITTVPIPISLSPQILTTTTSYTPVQPHTDTTTTTTMLEMRRVEMLDLESSEEESDESDSESSNEEWARRKARKKKDQRQARRRKDSDESNEDSEDEKRKKEKARRRRRKQESDSDDECRRRKKKKTNKKTKKRMDTDDSDESSSEDERSRKKASRKKRK</sequence>
<dbReference type="EMBL" id="CACVBS010000079">
    <property type="protein sequence ID" value="CAA7269752.1"/>
    <property type="molecule type" value="Genomic_DNA"/>
</dbReference>
<evidence type="ECO:0000256" key="1">
    <source>
        <dbReference type="SAM" id="MobiDB-lite"/>
    </source>
</evidence>
<feature type="compositionally biased region" description="Basic residues" evidence="1">
    <location>
        <begin position="328"/>
        <end position="340"/>
    </location>
</feature>
<protein>
    <submittedName>
        <fullName evidence="2">Uncharacterized protein</fullName>
    </submittedName>
</protein>
<accession>A0A8S0X7I0</accession>
<dbReference type="Proteomes" id="UP000467700">
    <property type="component" value="Unassembled WGS sequence"/>
</dbReference>
<name>A0A8S0X7I0_CYCAE</name>
<dbReference type="PANTHER" id="PTHR13087:SF0">
    <property type="entry name" value="NFKB ACTIVATING PROTEIN LIKE"/>
    <property type="match status" value="1"/>
</dbReference>
<keyword evidence="3" id="KW-1185">Reference proteome</keyword>
<evidence type="ECO:0000313" key="3">
    <source>
        <dbReference type="Proteomes" id="UP000467700"/>
    </source>
</evidence>
<feature type="compositionally biased region" description="Basic residues" evidence="1">
    <location>
        <begin position="277"/>
        <end position="291"/>
    </location>
</feature>
<dbReference type="GO" id="GO:0010468">
    <property type="term" value="P:regulation of gene expression"/>
    <property type="evidence" value="ECO:0007669"/>
    <property type="project" value="TreeGrafter"/>
</dbReference>
<feature type="compositionally biased region" description="Basic residues" evidence="1">
    <location>
        <begin position="358"/>
        <end position="367"/>
    </location>
</feature>
<feature type="region of interest" description="Disordered" evidence="1">
    <location>
        <begin position="254"/>
        <end position="367"/>
    </location>
</feature>
<feature type="compositionally biased region" description="Basic residues" evidence="1">
    <location>
        <begin position="307"/>
        <end position="317"/>
    </location>
</feature>
<dbReference type="GO" id="GO:0005634">
    <property type="term" value="C:nucleus"/>
    <property type="evidence" value="ECO:0007669"/>
    <property type="project" value="TreeGrafter"/>
</dbReference>
<feature type="region of interest" description="Disordered" evidence="1">
    <location>
        <begin position="150"/>
        <end position="185"/>
    </location>
</feature>
<evidence type="ECO:0000313" key="2">
    <source>
        <dbReference type="EMBL" id="CAA7269752.1"/>
    </source>
</evidence>
<feature type="compositionally biased region" description="Basic residues" evidence="1">
    <location>
        <begin position="169"/>
        <end position="181"/>
    </location>
</feature>
<dbReference type="PANTHER" id="PTHR13087">
    <property type="entry name" value="NF-KAPPA B ACTIVATING PROTEIN"/>
    <property type="match status" value="1"/>
</dbReference>
<reference evidence="2 3" key="1">
    <citation type="submission" date="2020-01" db="EMBL/GenBank/DDBJ databases">
        <authorList>
            <person name="Gupta K D."/>
        </authorList>
    </citation>
    <scope>NUCLEOTIDE SEQUENCE [LARGE SCALE GENOMIC DNA]</scope>
</reference>
<dbReference type="OrthoDB" id="3082893at2759"/>